<protein>
    <recommendedName>
        <fullName evidence="1">Tetrapyrrole biosynthesis uroporphyrinogen III synthase domain-containing protein</fullName>
    </recommendedName>
</protein>
<dbReference type="STRING" id="1346791.M529_16250"/>
<evidence type="ECO:0000313" key="2">
    <source>
        <dbReference type="EMBL" id="EQB31099.1"/>
    </source>
</evidence>
<dbReference type="OrthoDB" id="7424801at2"/>
<dbReference type="GO" id="GO:0033014">
    <property type="term" value="P:tetrapyrrole biosynthetic process"/>
    <property type="evidence" value="ECO:0007669"/>
    <property type="project" value="InterPro"/>
</dbReference>
<dbReference type="InterPro" id="IPR036108">
    <property type="entry name" value="4pyrrol_syn_uPrphyn_synt_sf"/>
</dbReference>
<dbReference type="SUPFAM" id="SSF69618">
    <property type="entry name" value="HemD-like"/>
    <property type="match status" value="1"/>
</dbReference>
<sequence length="233" mass="24113">MKPLVILRPEPGAGRTAARAEALGLSPLRVPLFEAEPLPWQAPPAGQFDALLVTSAQTARLANLRAYRALPAYAVGEATADALRQAGFPRVTAGDGDGSAIAARIVGDGHDRVLHLAGESVAPIEGRPLRIMRIPVYRMRPTGAAALEESLPDVAVLLVHSPRAGARLATLVPEAARMGKHIVAISPAALAACGGGWASAVSAERPADDRMLALAARLCEGLSPYGGHATDAR</sequence>
<accession>T0K3E6</accession>
<dbReference type="Gene3D" id="3.40.50.10090">
    <property type="match status" value="1"/>
</dbReference>
<name>T0K3E6_9SPHN</name>
<dbReference type="Proteomes" id="UP000015523">
    <property type="component" value="Unassembled WGS sequence"/>
</dbReference>
<dbReference type="eggNOG" id="COG1587">
    <property type="taxonomic scope" value="Bacteria"/>
</dbReference>
<comment type="caution">
    <text evidence="2">The sequence shown here is derived from an EMBL/GenBank/DDBJ whole genome shotgun (WGS) entry which is preliminary data.</text>
</comment>
<dbReference type="CDD" id="cd06578">
    <property type="entry name" value="HemD"/>
    <property type="match status" value="1"/>
</dbReference>
<evidence type="ECO:0000259" key="1">
    <source>
        <dbReference type="Pfam" id="PF02602"/>
    </source>
</evidence>
<feature type="domain" description="Tetrapyrrole biosynthesis uroporphyrinogen III synthase" evidence="1">
    <location>
        <begin position="16"/>
        <end position="212"/>
    </location>
</feature>
<dbReference type="AlphaFoldDB" id="T0K3E6"/>
<dbReference type="GO" id="GO:0004852">
    <property type="term" value="F:uroporphyrinogen-III synthase activity"/>
    <property type="evidence" value="ECO:0007669"/>
    <property type="project" value="InterPro"/>
</dbReference>
<keyword evidence="3" id="KW-1185">Reference proteome</keyword>
<dbReference type="RefSeq" id="WP_021318916.1">
    <property type="nucleotide sequence ID" value="NZ_AUWY01000111.1"/>
</dbReference>
<dbReference type="Pfam" id="PF02602">
    <property type="entry name" value="HEM4"/>
    <property type="match status" value="1"/>
</dbReference>
<proteinExistence type="predicted"/>
<organism evidence="2 3">
    <name type="scientific">Sphingobium ummariense RL-3</name>
    <dbReference type="NCBI Taxonomy" id="1346791"/>
    <lineage>
        <taxon>Bacteria</taxon>
        <taxon>Pseudomonadati</taxon>
        <taxon>Pseudomonadota</taxon>
        <taxon>Alphaproteobacteria</taxon>
        <taxon>Sphingomonadales</taxon>
        <taxon>Sphingomonadaceae</taxon>
        <taxon>Sphingobium</taxon>
    </lineage>
</organism>
<reference evidence="2 3" key="1">
    <citation type="journal article" date="2013" name="Genome Announc.">
        <title>Draft Genome Sequence of Sphingobium ummariense Strain RL-3, a Hexachlorocyclohexane-Degrading Bacterium.</title>
        <authorList>
            <person name="Kohli P."/>
            <person name="Dua A."/>
            <person name="Sangwan N."/>
            <person name="Oldach P."/>
            <person name="Khurana J.P."/>
            <person name="Lal R."/>
        </authorList>
    </citation>
    <scope>NUCLEOTIDE SEQUENCE [LARGE SCALE GENOMIC DNA]</scope>
    <source>
        <strain evidence="2 3">RL-3</strain>
    </source>
</reference>
<evidence type="ECO:0000313" key="3">
    <source>
        <dbReference type="Proteomes" id="UP000015523"/>
    </source>
</evidence>
<dbReference type="EMBL" id="AUWY01000111">
    <property type="protein sequence ID" value="EQB31099.1"/>
    <property type="molecule type" value="Genomic_DNA"/>
</dbReference>
<dbReference type="InterPro" id="IPR003754">
    <property type="entry name" value="4pyrrol_synth_uPrphyn_synth"/>
</dbReference>
<gene>
    <name evidence="2" type="ORF">M529_16250</name>
</gene>
<dbReference type="PATRIC" id="fig|1346791.3.peg.3131"/>